<feature type="compositionally biased region" description="Low complexity" evidence="1">
    <location>
        <begin position="114"/>
        <end position="125"/>
    </location>
</feature>
<name>A0A4R6J932_9ACTN</name>
<evidence type="ECO:0000313" key="3">
    <source>
        <dbReference type="Proteomes" id="UP000294901"/>
    </source>
</evidence>
<dbReference type="Gene3D" id="1.25.40.10">
    <property type="entry name" value="Tetratricopeptide repeat domain"/>
    <property type="match status" value="1"/>
</dbReference>
<feature type="region of interest" description="Disordered" evidence="1">
    <location>
        <begin position="386"/>
        <end position="407"/>
    </location>
</feature>
<dbReference type="InterPro" id="IPR011990">
    <property type="entry name" value="TPR-like_helical_dom_sf"/>
</dbReference>
<protein>
    <submittedName>
        <fullName evidence="2">Tetratricopeptide repeat protein</fullName>
    </submittedName>
</protein>
<evidence type="ECO:0000313" key="2">
    <source>
        <dbReference type="EMBL" id="TDO32133.1"/>
    </source>
</evidence>
<feature type="compositionally biased region" description="Low complexity" evidence="1">
    <location>
        <begin position="1"/>
        <end position="19"/>
    </location>
</feature>
<reference evidence="2 3" key="1">
    <citation type="submission" date="2019-03" db="EMBL/GenBank/DDBJ databases">
        <title>Sequencing the genomes of 1000 actinobacteria strains.</title>
        <authorList>
            <person name="Klenk H.-P."/>
        </authorList>
    </citation>
    <scope>NUCLEOTIDE SEQUENCE [LARGE SCALE GENOMIC DNA]</scope>
    <source>
        <strain evidence="2 3">DSM 43805</strain>
    </source>
</reference>
<feature type="compositionally biased region" description="Basic residues" evidence="1">
    <location>
        <begin position="398"/>
        <end position="407"/>
    </location>
</feature>
<accession>A0A4R6J932</accession>
<comment type="caution">
    <text evidence="2">The sequence shown here is derived from an EMBL/GenBank/DDBJ whole genome shotgun (WGS) entry which is preliminary data.</text>
</comment>
<feature type="compositionally biased region" description="Low complexity" evidence="1">
    <location>
        <begin position="56"/>
        <end position="76"/>
    </location>
</feature>
<organism evidence="2 3">
    <name type="scientific">Paractinoplanes brasiliensis</name>
    <dbReference type="NCBI Taxonomy" id="52695"/>
    <lineage>
        <taxon>Bacteria</taxon>
        <taxon>Bacillati</taxon>
        <taxon>Actinomycetota</taxon>
        <taxon>Actinomycetes</taxon>
        <taxon>Micromonosporales</taxon>
        <taxon>Micromonosporaceae</taxon>
        <taxon>Paractinoplanes</taxon>
    </lineage>
</organism>
<proteinExistence type="predicted"/>
<feature type="compositionally biased region" description="Low complexity" evidence="1">
    <location>
        <begin position="94"/>
        <end position="105"/>
    </location>
</feature>
<feature type="region of interest" description="Disordered" evidence="1">
    <location>
        <begin position="1"/>
        <end position="147"/>
    </location>
</feature>
<feature type="compositionally biased region" description="Pro residues" evidence="1">
    <location>
        <begin position="36"/>
        <end position="55"/>
    </location>
</feature>
<keyword evidence="3" id="KW-1185">Reference proteome</keyword>
<dbReference type="OrthoDB" id="3885120at2"/>
<dbReference type="Pfam" id="PF13374">
    <property type="entry name" value="TPR_10"/>
    <property type="match status" value="2"/>
</dbReference>
<dbReference type="EMBL" id="SNWR01000002">
    <property type="protein sequence ID" value="TDO32133.1"/>
    <property type="molecule type" value="Genomic_DNA"/>
</dbReference>
<sequence length="407" mass="41606">MSYAYAHPAAEEVAAMGAPDPVPVTEPGPAVRLPSVPSPRPATDPPAAADPPDPTAPAADHPPAATPPAVDDPATRVPHSLGNGTAPAPPAFDDPPTADTTGEEPPGTPPSASSPPESHPAGSSAQVARADAPALPRQRDPAEGPADITGALEALGERSPAAAQLLCLCAVLHPAPVPVDVFTRSLPILPRPLGGVAPMQFNGLVAALVGLGLAHRGSQGLRVPEPVREAVRADLGEAATAVCRAYAGSLVAAAVPDQVAEPSSWPRWAVLAPHLIASDAAHSPDPVLRAAACSLVVSLLHRGKARPARTIATELHTGWRETLGPDHPDTLRCAHELARSLVAAGALLPARKLLDETITRLAGTLGATHPQTRVAAETRRGVLLRMGGAPRADGSRGKAAHRRRRQP</sequence>
<dbReference type="Proteomes" id="UP000294901">
    <property type="component" value="Unassembled WGS sequence"/>
</dbReference>
<dbReference type="AlphaFoldDB" id="A0A4R6J932"/>
<gene>
    <name evidence="2" type="ORF">C8E87_7578</name>
</gene>
<evidence type="ECO:0000256" key="1">
    <source>
        <dbReference type="SAM" id="MobiDB-lite"/>
    </source>
</evidence>
<dbReference type="RefSeq" id="WP_133878144.1">
    <property type="nucleotide sequence ID" value="NZ_BOMD01000044.1"/>
</dbReference>